<gene>
    <name evidence="2" type="ORF">GHT09_009301</name>
    <name evidence="3" type="ORF">MONAX_5E039059</name>
</gene>
<dbReference type="FunFam" id="2.60.40.10:FF:000071">
    <property type="entry name" value="Plexin A2"/>
    <property type="match status" value="1"/>
</dbReference>
<reference evidence="3 4" key="1">
    <citation type="submission" date="2019-04" db="EMBL/GenBank/DDBJ databases">
        <authorList>
            <person name="Alioto T."/>
            <person name="Alioto T."/>
        </authorList>
    </citation>
    <scope>NUCLEOTIDE SEQUENCE [LARGE SCALE GENOMIC DNA]</scope>
</reference>
<dbReference type="Pfam" id="PF18020">
    <property type="entry name" value="TIG_2"/>
    <property type="match status" value="1"/>
</dbReference>
<keyword evidence="4" id="KW-1185">Reference proteome</keyword>
<feature type="domain" description="Plexin TIG" evidence="1">
    <location>
        <begin position="54"/>
        <end position="110"/>
    </location>
</feature>
<evidence type="ECO:0000313" key="4">
    <source>
        <dbReference type="Proteomes" id="UP000335636"/>
    </source>
</evidence>
<dbReference type="InterPro" id="IPR041362">
    <property type="entry name" value="TIG2_plexin"/>
</dbReference>
<dbReference type="EMBL" id="WJEC01008163">
    <property type="protein sequence ID" value="KAF7463504.1"/>
    <property type="molecule type" value="Genomic_DNA"/>
</dbReference>
<reference evidence="2" key="2">
    <citation type="submission" date="2020-08" db="EMBL/GenBank/DDBJ databases">
        <authorList>
            <person name="Shumante A."/>
            <person name="Zimin A.V."/>
            <person name="Puiu D."/>
            <person name="Salzberg S.L."/>
        </authorList>
    </citation>
    <scope>NUCLEOTIDE SEQUENCE</scope>
    <source>
        <strain evidence="2">WC2-LM</strain>
        <tissue evidence="2">Liver</tissue>
    </source>
</reference>
<sequence>MGCLPPSFVVVQTRVPEAEPRSRLGLPGNSSCRPSGPALGCRELDCPQLLRVDKILVPVEVIKPITLKAKNLPQPQSGQRGYECILNIQGGEQRVPALRFNSSSVQCQNTSVSAPACVQVPRVTPLGQALGQWLQALGVGEEKWAGHSIPAAEGSHCGCAWPTLDQDSWKRSSAANNRARSLLKARRAQLRGCKGHLAGWSAGQQAWRSGPSFHLARASHSPGT</sequence>
<organism evidence="3 4">
    <name type="scientific">Marmota monax</name>
    <name type="common">Woodchuck</name>
    <dbReference type="NCBI Taxonomy" id="9995"/>
    <lineage>
        <taxon>Eukaryota</taxon>
        <taxon>Metazoa</taxon>
        <taxon>Chordata</taxon>
        <taxon>Craniata</taxon>
        <taxon>Vertebrata</taxon>
        <taxon>Euteleostomi</taxon>
        <taxon>Mammalia</taxon>
        <taxon>Eutheria</taxon>
        <taxon>Euarchontoglires</taxon>
        <taxon>Glires</taxon>
        <taxon>Rodentia</taxon>
        <taxon>Sciuromorpha</taxon>
        <taxon>Sciuridae</taxon>
        <taxon>Xerinae</taxon>
        <taxon>Marmotini</taxon>
        <taxon>Marmota</taxon>
    </lineage>
</organism>
<dbReference type="AlphaFoldDB" id="A0A5E4AS69"/>
<evidence type="ECO:0000313" key="3">
    <source>
        <dbReference type="EMBL" id="VTJ59571.1"/>
    </source>
</evidence>
<proteinExistence type="predicted"/>
<dbReference type="PANTHER" id="PTHR22625:SF34">
    <property type="entry name" value="PLEXIN-A4"/>
    <property type="match status" value="1"/>
</dbReference>
<evidence type="ECO:0000259" key="1">
    <source>
        <dbReference type="Pfam" id="PF18020"/>
    </source>
</evidence>
<dbReference type="GO" id="GO:0005886">
    <property type="term" value="C:plasma membrane"/>
    <property type="evidence" value="ECO:0007669"/>
    <property type="project" value="TreeGrafter"/>
</dbReference>
<accession>A0A5E4AS69</accession>
<dbReference type="PANTHER" id="PTHR22625">
    <property type="entry name" value="PLEXIN"/>
    <property type="match status" value="1"/>
</dbReference>
<name>A0A5E4AS69_MARMO</name>
<dbReference type="Proteomes" id="UP000662637">
    <property type="component" value="Unassembled WGS sequence"/>
</dbReference>
<dbReference type="GO" id="GO:0030334">
    <property type="term" value="P:regulation of cell migration"/>
    <property type="evidence" value="ECO:0007669"/>
    <property type="project" value="TreeGrafter"/>
</dbReference>
<dbReference type="Proteomes" id="UP000335636">
    <property type="component" value="Unassembled WGS sequence"/>
</dbReference>
<dbReference type="EMBL" id="CABDUW010000124">
    <property type="protein sequence ID" value="VTJ59571.1"/>
    <property type="molecule type" value="Genomic_DNA"/>
</dbReference>
<protein>
    <recommendedName>
        <fullName evidence="1">Plexin TIG domain-containing protein</fullName>
    </recommendedName>
</protein>
<dbReference type="GO" id="GO:0002116">
    <property type="term" value="C:semaphorin receptor complex"/>
    <property type="evidence" value="ECO:0007669"/>
    <property type="project" value="TreeGrafter"/>
</dbReference>
<dbReference type="GO" id="GO:0017154">
    <property type="term" value="F:semaphorin receptor activity"/>
    <property type="evidence" value="ECO:0007669"/>
    <property type="project" value="InterPro"/>
</dbReference>
<dbReference type="InterPro" id="IPR031148">
    <property type="entry name" value="Plexin"/>
</dbReference>
<evidence type="ECO:0000313" key="2">
    <source>
        <dbReference type="EMBL" id="KAF7463504.1"/>
    </source>
</evidence>